<sequence>MISCSLSHPHKARIGRVDWRFTLLLLPPPKTKVQKKIHNGNVNRGIIFNLRFFLLSPQRAS</sequence>
<dbReference type="Proteomes" id="UP000244722">
    <property type="component" value="Unassembled WGS sequence"/>
</dbReference>
<dbReference type="EMBL" id="NESQ01000004">
    <property type="protein sequence ID" value="PUU84099.1"/>
    <property type="molecule type" value="Genomic_DNA"/>
</dbReference>
<name>A0A2T7A8P0_TUBBO</name>
<feature type="non-terminal residue" evidence="1">
    <location>
        <position position="61"/>
    </location>
</feature>
<evidence type="ECO:0000313" key="1">
    <source>
        <dbReference type="EMBL" id="PUU84099.1"/>
    </source>
</evidence>
<keyword evidence="2" id="KW-1185">Reference proteome</keyword>
<reference evidence="1 2" key="1">
    <citation type="submission" date="2017-04" db="EMBL/GenBank/DDBJ databases">
        <title>Draft genome sequence of Tuber borchii Vittad., a whitish edible truffle.</title>
        <authorList>
            <consortium name="DOE Joint Genome Institute"/>
            <person name="Murat C."/>
            <person name="Kuo A."/>
            <person name="Barry K.W."/>
            <person name="Clum A."/>
            <person name="Dockter R.B."/>
            <person name="Fauchery L."/>
            <person name="Iotti M."/>
            <person name="Kohler A."/>
            <person name="Labutti K."/>
            <person name="Lindquist E.A."/>
            <person name="Lipzen A."/>
            <person name="Ohm R.A."/>
            <person name="Wang M."/>
            <person name="Grigoriev I.V."/>
            <person name="Zambonelli A."/>
            <person name="Martin F.M."/>
        </authorList>
    </citation>
    <scope>NUCLEOTIDE SEQUENCE [LARGE SCALE GENOMIC DNA]</scope>
    <source>
        <strain evidence="1 2">Tbo3840</strain>
    </source>
</reference>
<protein>
    <submittedName>
        <fullName evidence="1">Uncharacterized protein</fullName>
    </submittedName>
</protein>
<proteinExistence type="predicted"/>
<dbReference type="AlphaFoldDB" id="A0A2T7A8P0"/>
<organism evidence="1 2">
    <name type="scientific">Tuber borchii</name>
    <name type="common">White truffle</name>
    <dbReference type="NCBI Taxonomy" id="42251"/>
    <lineage>
        <taxon>Eukaryota</taxon>
        <taxon>Fungi</taxon>
        <taxon>Dikarya</taxon>
        <taxon>Ascomycota</taxon>
        <taxon>Pezizomycotina</taxon>
        <taxon>Pezizomycetes</taxon>
        <taxon>Pezizales</taxon>
        <taxon>Tuberaceae</taxon>
        <taxon>Tuber</taxon>
    </lineage>
</organism>
<evidence type="ECO:0000313" key="2">
    <source>
        <dbReference type="Proteomes" id="UP000244722"/>
    </source>
</evidence>
<comment type="caution">
    <text evidence="1">The sequence shown here is derived from an EMBL/GenBank/DDBJ whole genome shotgun (WGS) entry which is preliminary data.</text>
</comment>
<gene>
    <name evidence="1" type="ORF">B9Z19DRAFT_1071022</name>
</gene>
<accession>A0A2T7A8P0</accession>